<dbReference type="GO" id="GO:0006325">
    <property type="term" value="P:chromatin organization"/>
    <property type="evidence" value="ECO:0007669"/>
    <property type="project" value="TreeGrafter"/>
</dbReference>
<comment type="caution">
    <text evidence="7">The sequence shown here is derived from an EMBL/GenBank/DDBJ whole genome shotgun (WGS) entry which is preliminary data.</text>
</comment>
<reference evidence="7 8" key="1">
    <citation type="journal article" date="2017" name="Curr. Biol.">
        <title>Genome architecture and evolution of a unichromosomal asexual nematode.</title>
        <authorList>
            <person name="Fradin H."/>
            <person name="Zegar C."/>
            <person name="Gutwein M."/>
            <person name="Lucas J."/>
            <person name="Kovtun M."/>
            <person name="Corcoran D."/>
            <person name="Baugh L.R."/>
            <person name="Kiontke K."/>
            <person name="Gunsalus K."/>
            <person name="Fitch D.H."/>
            <person name="Piano F."/>
        </authorList>
    </citation>
    <scope>NUCLEOTIDE SEQUENCE [LARGE SCALE GENOMIC DNA]</scope>
    <source>
        <strain evidence="7">PF1309</strain>
    </source>
</reference>
<dbReference type="EMBL" id="LIAE01007228">
    <property type="protein sequence ID" value="PAV80728.1"/>
    <property type="molecule type" value="Genomic_DNA"/>
</dbReference>
<evidence type="ECO:0000313" key="8">
    <source>
        <dbReference type="Proteomes" id="UP000218231"/>
    </source>
</evidence>
<organism evidence="7 8">
    <name type="scientific">Diploscapter pachys</name>
    <dbReference type="NCBI Taxonomy" id="2018661"/>
    <lineage>
        <taxon>Eukaryota</taxon>
        <taxon>Metazoa</taxon>
        <taxon>Ecdysozoa</taxon>
        <taxon>Nematoda</taxon>
        <taxon>Chromadorea</taxon>
        <taxon>Rhabditida</taxon>
        <taxon>Rhabditina</taxon>
        <taxon>Rhabditomorpha</taxon>
        <taxon>Rhabditoidea</taxon>
        <taxon>Rhabditidae</taxon>
        <taxon>Diploscapter</taxon>
    </lineage>
</organism>
<feature type="region of interest" description="Disordered" evidence="6">
    <location>
        <begin position="29"/>
        <end position="50"/>
    </location>
</feature>
<evidence type="ECO:0000256" key="6">
    <source>
        <dbReference type="SAM" id="MobiDB-lite"/>
    </source>
</evidence>
<keyword evidence="2" id="KW-0479">Metal-binding</keyword>
<protein>
    <recommendedName>
        <fullName evidence="9">BAH domain-containing protein</fullName>
    </recommendedName>
</protein>
<evidence type="ECO:0000256" key="3">
    <source>
        <dbReference type="ARBA" id="ARBA00022771"/>
    </source>
</evidence>
<keyword evidence="8" id="KW-1185">Reference proteome</keyword>
<dbReference type="PANTHER" id="PTHR13340:SF2">
    <property type="entry name" value="GATA ZINC FINGER DOMAIN-CONTAINING PROTEIN 1"/>
    <property type="match status" value="1"/>
</dbReference>
<evidence type="ECO:0008006" key="9">
    <source>
        <dbReference type="Google" id="ProtNLM"/>
    </source>
</evidence>
<comment type="subcellular location">
    <subcellularLocation>
        <location evidence="1">Nucleus</location>
    </subcellularLocation>
</comment>
<dbReference type="InterPro" id="IPR039050">
    <property type="entry name" value="GATAD1"/>
</dbReference>
<keyword evidence="5" id="KW-0539">Nucleus</keyword>
<dbReference type="OrthoDB" id="9994231at2759"/>
<proteinExistence type="predicted"/>
<keyword evidence="3" id="KW-0863">Zinc-finger</keyword>
<keyword evidence="4" id="KW-0862">Zinc</keyword>
<dbReference type="PANTHER" id="PTHR13340">
    <property type="entry name" value="GATA ZINC FINGER DOMAIN-CONTAINING"/>
    <property type="match status" value="1"/>
</dbReference>
<evidence type="ECO:0000256" key="5">
    <source>
        <dbReference type="ARBA" id="ARBA00023242"/>
    </source>
</evidence>
<dbReference type="Proteomes" id="UP000218231">
    <property type="component" value="Unassembled WGS sequence"/>
</dbReference>
<evidence type="ECO:0000313" key="7">
    <source>
        <dbReference type="EMBL" id="PAV80728.1"/>
    </source>
</evidence>
<evidence type="ECO:0000256" key="1">
    <source>
        <dbReference type="ARBA" id="ARBA00004123"/>
    </source>
</evidence>
<evidence type="ECO:0000256" key="2">
    <source>
        <dbReference type="ARBA" id="ARBA00022723"/>
    </source>
</evidence>
<name>A0A2A2L3L0_9BILA</name>
<dbReference type="STRING" id="2018661.A0A2A2L3L0"/>
<dbReference type="AlphaFoldDB" id="A0A2A2L3L0"/>
<dbReference type="GO" id="GO:0005634">
    <property type="term" value="C:nucleus"/>
    <property type="evidence" value="ECO:0007669"/>
    <property type="project" value="UniProtKB-SubCell"/>
</dbReference>
<accession>A0A2A2L3L0</accession>
<sequence length="259" mass="29995">MTDNIEIDLKVDPCKIKYSEDGRPYIERRGRKPSAATLRARKALSTDDDKSGIDKSILKFEESLSIRKRHKRRIAGRRFIDRPANSNAAKSKNTAALLNALYKKYENRRSIFFKTNKPTRLGFEEEFIAGRKEAIHDNTMYSIGDVVALVDKDNQLPYYGQITSITTDYFMQNFVSLIWLIPKRSAVNPHVFRPEHFAHGVVDRKKYQIEVCRWVCSRPTHPNYRTAYTPKETVALLRREELLSRITALKNAVKCIVDV</sequence>
<evidence type="ECO:0000256" key="4">
    <source>
        <dbReference type="ARBA" id="ARBA00022833"/>
    </source>
</evidence>
<dbReference type="GO" id="GO:0008270">
    <property type="term" value="F:zinc ion binding"/>
    <property type="evidence" value="ECO:0007669"/>
    <property type="project" value="UniProtKB-KW"/>
</dbReference>
<gene>
    <name evidence="7" type="ORF">WR25_03322</name>
</gene>